<dbReference type="Proteomes" id="UP000002432">
    <property type="component" value="Chromosome"/>
</dbReference>
<gene>
    <name evidence="2" type="ordered locus">Acid345_1352</name>
</gene>
<evidence type="ECO:0000256" key="1">
    <source>
        <dbReference type="SAM" id="Phobius"/>
    </source>
</evidence>
<evidence type="ECO:0000313" key="2">
    <source>
        <dbReference type="EMBL" id="ABF40354.1"/>
    </source>
</evidence>
<proteinExistence type="predicted"/>
<organism evidence="2 3">
    <name type="scientific">Koribacter versatilis (strain Ellin345)</name>
    <dbReference type="NCBI Taxonomy" id="204669"/>
    <lineage>
        <taxon>Bacteria</taxon>
        <taxon>Pseudomonadati</taxon>
        <taxon>Acidobacteriota</taxon>
        <taxon>Terriglobia</taxon>
        <taxon>Terriglobales</taxon>
        <taxon>Candidatus Korobacteraceae</taxon>
        <taxon>Candidatus Korobacter</taxon>
    </lineage>
</organism>
<evidence type="ECO:0000313" key="3">
    <source>
        <dbReference type="Proteomes" id="UP000002432"/>
    </source>
</evidence>
<name>Q1IRZ6_KORVE</name>
<keyword evidence="1" id="KW-0812">Transmembrane</keyword>
<dbReference type="HOGENOM" id="CLU_1150676_0_0_0"/>
<dbReference type="AlphaFoldDB" id="Q1IRZ6"/>
<dbReference type="KEGG" id="aba:Acid345_1352"/>
<feature type="transmembrane region" description="Helical" evidence="1">
    <location>
        <begin position="56"/>
        <end position="77"/>
    </location>
</feature>
<keyword evidence="1" id="KW-0472">Membrane</keyword>
<dbReference type="EMBL" id="CP000360">
    <property type="protein sequence ID" value="ABF40354.1"/>
    <property type="molecule type" value="Genomic_DNA"/>
</dbReference>
<dbReference type="EnsemblBacteria" id="ABF40354">
    <property type="protein sequence ID" value="ABF40354"/>
    <property type="gene ID" value="Acid345_1352"/>
</dbReference>
<reference evidence="2 3" key="1">
    <citation type="journal article" date="2009" name="Appl. Environ. Microbiol.">
        <title>Three genomes from the phylum Acidobacteria provide insight into the lifestyles of these microorganisms in soils.</title>
        <authorList>
            <person name="Ward N.L."/>
            <person name="Challacombe J.F."/>
            <person name="Janssen P.H."/>
            <person name="Henrissat B."/>
            <person name="Coutinho P.M."/>
            <person name="Wu M."/>
            <person name="Xie G."/>
            <person name="Haft D.H."/>
            <person name="Sait M."/>
            <person name="Badger J."/>
            <person name="Barabote R.D."/>
            <person name="Bradley B."/>
            <person name="Brettin T.S."/>
            <person name="Brinkac L.M."/>
            <person name="Bruce D."/>
            <person name="Creasy T."/>
            <person name="Daugherty S.C."/>
            <person name="Davidsen T.M."/>
            <person name="DeBoy R.T."/>
            <person name="Detter J.C."/>
            <person name="Dodson R.J."/>
            <person name="Durkin A.S."/>
            <person name="Ganapathy A."/>
            <person name="Gwinn-Giglio M."/>
            <person name="Han C.S."/>
            <person name="Khouri H."/>
            <person name="Kiss H."/>
            <person name="Kothari S.P."/>
            <person name="Madupu R."/>
            <person name="Nelson K.E."/>
            <person name="Nelson W.C."/>
            <person name="Paulsen I."/>
            <person name="Penn K."/>
            <person name="Ren Q."/>
            <person name="Rosovitz M.J."/>
            <person name="Selengut J.D."/>
            <person name="Shrivastava S."/>
            <person name="Sullivan S.A."/>
            <person name="Tapia R."/>
            <person name="Thompson L.S."/>
            <person name="Watkins K.L."/>
            <person name="Yang Q."/>
            <person name="Yu C."/>
            <person name="Zafar N."/>
            <person name="Zhou L."/>
            <person name="Kuske C.R."/>
        </authorList>
    </citation>
    <scope>NUCLEOTIDE SEQUENCE [LARGE SCALE GENOMIC DNA]</scope>
    <source>
        <strain evidence="2 3">Ellin345</strain>
    </source>
</reference>
<protein>
    <submittedName>
        <fullName evidence="2">Uncharacterized protein</fullName>
    </submittedName>
</protein>
<accession>Q1IRZ6</accession>
<keyword evidence="1" id="KW-1133">Transmembrane helix</keyword>
<sequence length="241" mass="27068">MIALWVRRGIINATVVYASPFVPRSAQFVAETWALLHGARCLLRVEAHNVNARRKVALGAAVPFLLVGCVLLVMGAFSKTEFEREHGAALKDNPWGVELTLQIANGQRQFHPGDTLRFREFYTAKSPRMWQLEVLEDGNDADAANLAFISNGSATIRQPYSTVRTASNKWRFVTLDTDPLRVPYFNQNAEWHSITLPREPGRYQIYVQTHRLVLRKGGGLDPSTHIGYPLTSELIDIEIIG</sequence>
<keyword evidence="3" id="KW-1185">Reference proteome</keyword>
<dbReference type="STRING" id="204669.Acid345_1352"/>